<dbReference type="Proteomes" id="UP000680750">
    <property type="component" value="Chromosome"/>
</dbReference>
<evidence type="ECO:0000313" key="2">
    <source>
        <dbReference type="Proteomes" id="UP000680750"/>
    </source>
</evidence>
<name>A0A810KU52_9ACTN</name>
<dbReference type="KEGG" id="aser:Asera_02930"/>
<evidence type="ECO:0000313" key="1">
    <source>
        <dbReference type="EMBL" id="BCJ26185.1"/>
    </source>
</evidence>
<proteinExistence type="predicted"/>
<protein>
    <submittedName>
        <fullName evidence="1">Uncharacterized protein</fullName>
    </submittedName>
</protein>
<dbReference type="AlphaFoldDB" id="A0A810KU52"/>
<dbReference type="EMBL" id="AP023354">
    <property type="protein sequence ID" value="BCJ26185.1"/>
    <property type="molecule type" value="Genomic_DNA"/>
</dbReference>
<gene>
    <name evidence="1" type="ORF">Asera_02930</name>
</gene>
<keyword evidence="2" id="KW-1185">Reference proteome</keyword>
<sequence length="64" mass="7072">MPTVTRARNRAEDRSFWDYCANCGSFSALPPGAWLCDECAWSVDAWSVSSTTKGVIRSRIGGDR</sequence>
<accession>A0A810KU52</accession>
<reference evidence="1" key="1">
    <citation type="submission" date="2020-08" db="EMBL/GenBank/DDBJ databases">
        <title>Whole genome shotgun sequence of Actinocatenispora sera NBRC 101916.</title>
        <authorList>
            <person name="Komaki H."/>
            <person name="Tamura T."/>
        </authorList>
    </citation>
    <scope>NUCLEOTIDE SEQUENCE</scope>
    <source>
        <strain evidence="1">NBRC 101916</strain>
    </source>
</reference>
<organism evidence="1 2">
    <name type="scientific">Actinocatenispora sera</name>
    <dbReference type="NCBI Taxonomy" id="390989"/>
    <lineage>
        <taxon>Bacteria</taxon>
        <taxon>Bacillati</taxon>
        <taxon>Actinomycetota</taxon>
        <taxon>Actinomycetes</taxon>
        <taxon>Micromonosporales</taxon>
        <taxon>Micromonosporaceae</taxon>
        <taxon>Actinocatenispora</taxon>
    </lineage>
</organism>